<protein>
    <recommendedName>
        <fullName evidence="3">GTP cyclohydrolase 1 type 2 homolog</fullName>
    </recommendedName>
</protein>
<evidence type="ECO:0000313" key="9">
    <source>
        <dbReference type="Proteomes" id="UP000488776"/>
    </source>
</evidence>
<dbReference type="Proteomes" id="UP000488776">
    <property type="component" value="Unassembled WGS sequence"/>
</dbReference>
<comment type="similarity">
    <text evidence="1">Belongs to the GTP cyclohydrolase I type 2/NIF3 family.</text>
</comment>
<dbReference type="AlphaFoldDB" id="A0A415C8C0"/>
<evidence type="ECO:0000313" key="6">
    <source>
        <dbReference type="EMBL" id="NGG36104.1"/>
    </source>
</evidence>
<comment type="caution">
    <text evidence="7">The sequence shown here is derived from an EMBL/GenBank/DDBJ whole genome shotgun (WGS) entry which is preliminary data.</text>
</comment>
<accession>A0A415C8C0</accession>
<organism evidence="7 8">
    <name type="scientific">Bifidobacterium bifidum</name>
    <dbReference type="NCBI Taxonomy" id="1681"/>
    <lineage>
        <taxon>Bacteria</taxon>
        <taxon>Bacillati</taxon>
        <taxon>Actinomycetota</taxon>
        <taxon>Actinomycetes</taxon>
        <taxon>Bifidobacteriales</taxon>
        <taxon>Bifidobacteriaceae</taxon>
        <taxon>Bifidobacterium</taxon>
    </lineage>
</organism>
<dbReference type="Proteomes" id="UP000283727">
    <property type="component" value="Unassembled WGS sequence"/>
</dbReference>
<evidence type="ECO:0000256" key="2">
    <source>
        <dbReference type="ARBA" id="ARBA00011643"/>
    </source>
</evidence>
<dbReference type="SUPFAM" id="SSF102705">
    <property type="entry name" value="NIF3 (NGG1p interacting factor 3)-like"/>
    <property type="match status" value="1"/>
</dbReference>
<feature type="binding site" evidence="5">
    <location>
        <position position="104"/>
    </location>
    <ligand>
        <name>a divalent metal cation</name>
        <dbReference type="ChEBI" id="CHEBI:60240"/>
        <label>1</label>
    </ligand>
</feature>
<sequence length="305" mass="32283">MTTLRQVVNVVETLYPLRYAESWDAPGLIVGEPGADVGLVAFAADPTMAVIDEAIERGADLLICHHPLLFRSVHAVSGQDVHGAIVGKLYSHHCALWVGHTNADSAWRGVGQAAADAFGLVDQRPLVPIDDPGSAHAVGLGRVGLLEEPMTLERFAHRVAQALPATNLGIQVAGDLQSLVRRVAVLPGSGDSLFDEVRASGADVYVTSDLRHHPATDALEQARYEASLLSRGLAAPSAGNTGTAGNAVARPALINTPHSAIESLWFRYAPDDIAAAVERATGETIRTTHITMNTDPWTLNIPCRG</sequence>
<reference evidence="6 9" key="2">
    <citation type="submission" date="2020-02" db="EMBL/GenBank/DDBJ databases">
        <title>Antibiotic susceptibility profiles of lactic acid bacteria isolated from the human vagina and genetic basis of atypical resistances.</title>
        <authorList>
            <person name="Sirichoat A."/>
            <person name="Florez A.B."/>
            <person name="Vazquez L."/>
            <person name="Buppasiri P."/>
            <person name="Panya M."/>
            <person name="Lulitanond V."/>
            <person name="Mayo B."/>
        </authorList>
    </citation>
    <scope>NUCLEOTIDE SEQUENCE [LARGE SCALE GENOMIC DNA]</scope>
    <source>
        <strain evidence="6 9">VA07-1AN</strain>
    </source>
</reference>
<dbReference type="RefSeq" id="WP_003812738.1">
    <property type="nucleotide sequence ID" value="NZ_AP024712.1"/>
</dbReference>
<dbReference type="Gene3D" id="3.40.1390.30">
    <property type="entry name" value="NIF3 (NGG1p interacting factor 3)-like"/>
    <property type="match status" value="2"/>
</dbReference>
<feature type="binding site" evidence="5">
    <location>
        <position position="65"/>
    </location>
    <ligand>
        <name>a divalent metal cation</name>
        <dbReference type="ChEBI" id="CHEBI:60240"/>
        <label>1</label>
    </ligand>
</feature>
<evidence type="ECO:0000256" key="3">
    <source>
        <dbReference type="ARBA" id="ARBA00022112"/>
    </source>
</evidence>
<gene>
    <name evidence="7" type="ORF">DW137_00695</name>
    <name evidence="6" type="ORF">G5T23_03425</name>
</gene>
<keyword evidence="4 5" id="KW-0479">Metal-binding</keyword>
<name>A0A415C8C0_BIFBI</name>
<evidence type="ECO:0000313" key="8">
    <source>
        <dbReference type="Proteomes" id="UP000283727"/>
    </source>
</evidence>
<dbReference type="InterPro" id="IPR036069">
    <property type="entry name" value="DUF34/NIF3_sf"/>
</dbReference>
<dbReference type="PANTHER" id="PTHR13799:SF14">
    <property type="entry name" value="GTP CYCLOHYDROLASE 1 TYPE 2 HOMOLOG"/>
    <property type="match status" value="1"/>
</dbReference>
<dbReference type="EMBL" id="JAAJBJ010000002">
    <property type="protein sequence ID" value="NGG36104.1"/>
    <property type="molecule type" value="Genomic_DNA"/>
</dbReference>
<feature type="binding site" evidence="5">
    <location>
        <position position="66"/>
    </location>
    <ligand>
        <name>a divalent metal cation</name>
        <dbReference type="ChEBI" id="CHEBI:60240"/>
        <label>1</label>
    </ligand>
</feature>
<dbReference type="FunFam" id="3.40.1390.30:FF:000001">
    <property type="entry name" value="GTP cyclohydrolase 1 type 2"/>
    <property type="match status" value="1"/>
</dbReference>
<dbReference type="Pfam" id="PF01784">
    <property type="entry name" value="DUF34_NIF3"/>
    <property type="match status" value="1"/>
</dbReference>
<evidence type="ECO:0000256" key="1">
    <source>
        <dbReference type="ARBA" id="ARBA00006964"/>
    </source>
</evidence>
<dbReference type="PANTHER" id="PTHR13799">
    <property type="entry name" value="NGG1 INTERACTING FACTOR 3"/>
    <property type="match status" value="1"/>
</dbReference>
<comment type="subunit">
    <text evidence="2">Homohexamer.</text>
</comment>
<dbReference type="GO" id="GO:0046872">
    <property type="term" value="F:metal ion binding"/>
    <property type="evidence" value="ECO:0007669"/>
    <property type="project" value="UniProtKB-KW"/>
</dbReference>
<dbReference type="InterPro" id="IPR002678">
    <property type="entry name" value="DUF34/NIF3"/>
</dbReference>
<dbReference type="GO" id="GO:0005737">
    <property type="term" value="C:cytoplasm"/>
    <property type="evidence" value="ECO:0007669"/>
    <property type="project" value="TreeGrafter"/>
</dbReference>
<evidence type="ECO:0000256" key="5">
    <source>
        <dbReference type="PIRSR" id="PIRSR602678-1"/>
    </source>
</evidence>
<dbReference type="EMBL" id="QRLR01000001">
    <property type="protein sequence ID" value="RHJ24621.1"/>
    <property type="molecule type" value="Genomic_DNA"/>
</dbReference>
<reference evidence="7 8" key="1">
    <citation type="submission" date="2018-08" db="EMBL/GenBank/DDBJ databases">
        <title>A genome reference for cultivated species of the human gut microbiota.</title>
        <authorList>
            <person name="Zou Y."/>
            <person name="Xue W."/>
            <person name="Luo G."/>
        </authorList>
    </citation>
    <scope>NUCLEOTIDE SEQUENCE [LARGE SCALE GENOMIC DNA]</scope>
    <source>
        <strain evidence="7 8">AM12-10</strain>
    </source>
</reference>
<dbReference type="NCBIfam" id="TIGR00486">
    <property type="entry name" value="YbgI_SA1388"/>
    <property type="match status" value="1"/>
</dbReference>
<evidence type="ECO:0000313" key="7">
    <source>
        <dbReference type="EMBL" id="RHJ24621.1"/>
    </source>
</evidence>
<proteinExistence type="inferred from homology"/>
<evidence type="ECO:0000256" key="4">
    <source>
        <dbReference type="ARBA" id="ARBA00022723"/>
    </source>
</evidence>